<keyword evidence="3 4" id="KW-0326">Glycosidase</keyword>
<evidence type="ECO:0000313" key="5">
    <source>
        <dbReference type="EMBL" id="CAG5113135.1"/>
    </source>
</evidence>
<evidence type="ECO:0000256" key="3">
    <source>
        <dbReference type="ARBA" id="ARBA00023295"/>
    </source>
</evidence>
<evidence type="ECO:0000313" key="6">
    <source>
        <dbReference type="Proteomes" id="UP001158576"/>
    </source>
</evidence>
<dbReference type="InterPro" id="IPR051801">
    <property type="entry name" value="GH28_Enzymes"/>
</dbReference>
<protein>
    <submittedName>
        <fullName evidence="5">Oidioi.mRNA.OKI2018_I69.chr2.g7275.t1.cds</fullName>
    </submittedName>
</protein>
<dbReference type="Gene3D" id="2.160.20.10">
    <property type="entry name" value="Single-stranded right-handed beta-helix, Pectin lyase-like"/>
    <property type="match status" value="1"/>
</dbReference>
<dbReference type="EMBL" id="OU015567">
    <property type="protein sequence ID" value="CAG5113135.1"/>
    <property type="molecule type" value="Genomic_DNA"/>
</dbReference>
<dbReference type="Proteomes" id="UP001158576">
    <property type="component" value="Chromosome 2"/>
</dbReference>
<sequence>MLAIATHVPTHEKTYSYSKGIKCTMNSLIFLFLGVINSKVTQTCDLILPTEILPPVELTSFLSTQIKECAEQDPHAHLVVNFPAEKMKIASLTLSTNTTYHFPKGCEIIASENEDDYQVMPTLPSYCIARDGLAASKSGLYRSVFYGSQVENVFFTGKGVINGEGVNWWTRNSETLKFERPRLFQCLECKNVKIEKLTWKDSPFWTIHFVYSENIEISDVAILAQHNSRNTDGIDIDSTSNVHIHDVFVDVGDDSGFDYCGREFGMPTKNVLVENSVFINENFAVGSEMSGGVQDIVVRNCVFGNFDSDELFDAGIDFKSSIGRGGKVFNITFEDLTFRNCNGPVKMSTIYYSSSNERNETSIAEFYDITMRNLQGRGFRQAGCFIGTPEYPITGLTFENVLYREFEEYHYFQDSPNPEVADGVLEPPISINAEKCYV</sequence>
<dbReference type="InterPro" id="IPR012334">
    <property type="entry name" value="Pectin_lyas_fold"/>
</dbReference>
<keyword evidence="6" id="KW-1185">Reference proteome</keyword>
<dbReference type="InterPro" id="IPR000743">
    <property type="entry name" value="Glyco_hydro_28"/>
</dbReference>
<dbReference type="Pfam" id="PF00295">
    <property type="entry name" value="Glyco_hydro_28"/>
    <property type="match status" value="1"/>
</dbReference>
<evidence type="ECO:0000256" key="1">
    <source>
        <dbReference type="ARBA" id="ARBA00008834"/>
    </source>
</evidence>
<accession>A0ABN7TCB3</accession>
<dbReference type="SUPFAM" id="SSF51126">
    <property type="entry name" value="Pectin lyase-like"/>
    <property type="match status" value="1"/>
</dbReference>
<reference evidence="5 6" key="1">
    <citation type="submission" date="2021-04" db="EMBL/GenBank/DDBJ databases">
        <authorList>
            <person name="Bliznina A."/>
        </authorList>
    </citation>
    <scope>NUCLEOTIDE SEQUENCE [LARGE SCALE GENOMIC DNA]</scope>
</reference>
<evidence type="ECO:0000256" key="2">
    <source>
        <dbReference type="ARBA" id="ARBA00022801"/>
    </source>
</evidence>
<proteinExistence type="inferred from homology"/>
<keyword evidence="2 4" id="KW-0378">Hydrolase</keyword>
<evidence type="ECO:0000256" key="4">
    <source>
        <dbReference type="RuleBase" id="RU361169"/>
    </source>
</evidence>
<dbReference type="PANTHER" id="PTHR31339">
    <property type="entry name" value="PECTIN LYASE-RELATED"/>
    <property type="match status" value="1"/>
</dbReference>
<dbReference type="InterPro" id="IPR011050">
    <property type="entry name" value="Pectin_lyase_fold/virulence"/>
</dbReference>
<comment type="similarity">
    <text evidence="1 4">Belongs to the glycosyl hydrolase 28 family.</text>
</comment>
<dbReference type="InterPro" id="IPR006626">
    <property type="entry name" value="PbH1"/>
</dbReference>
<name>A0ABN7TCB3_OIKDI</name>
<dbReference type="SMART" id="SM00710">
    <property type="entry name" value="PbH1"/>
    <property type="match status" value="4"/>
</dbReference>
<gene>
    <name evidence="5" type="ORF">OKIOD_LOCUS16040</name>
</gene>
<dbReference type="PANTHER" id="PTHR31339:SF9">
    <property type="entry name" value="PLASMIN AND FIBRONECTIN-BINDING PROTEIN A"/>
    <property type="match status" value="1"/>
</dbReference>
<organism evidence="5 6">
    <name type="scientific">Oikopleura dioica</name>
    <name type="common">Tunicate</name>
    <dbReference type="NCBI Taxonomy" id="34765"/>
    <lineage>
        <taxon>Eukaryota</taxon>
        <taxon>Metazoa</taxon>
        <taxon>Chordata</taxon>
        <taxon>Tunicata</taxon>
        <taxon>Appendicularia</taxon>
        <taxon>Copelata</taxon>
        <taxon>Oikopleuridae</taxon>
        <taxon>Oikopleura</taxon>
    </lineage>
</organism>